<comment type="caution">
    <text evidence="8">The sequence shown here is derived from an EMBL/GenBank/DDBJ whole genome shotgun (WGS) entry which is preliminary data.</text>
</comment>
<evidence type="ECO:0000256" key="2">
    <source>
        <dbReference type="ARBA" id="ARBA00006251"/>
    </source>
</evidence>
<dbReference type="InterPro" id="IPR008949">
    <property type="entry name" value="Isoprenoid_synthase_dom_sf"/>
</dbReference>
<evidence type="ECO:0000256" key="5">
    <source>
        <dbReference type="ARBA" id="ARBA00022723"/>
    </source>
</evidence>
<name>A0AAW1QYY7_9CHLO</name>
<dbReference type="PANTHER" id="PTHR11626:SF2">
    <property type="entry name" value="SQUALENE SYNTHASE"/>
    <property type="match status" value="1"/>
</dbReference>
<dbReference type="PANTHER" id="PTHR11626">
    <property type="entry name" value="FARNESYL-DIPHOSPHATE FARNESYLTRANSFERASE"/>
    <property type="match status" value="1"/>
</dbReference>
<keyword evidence="6" id="KW-0460">Magnesium</keyword>
<organism evidence="8 9">
    <name type="scientific">Elliptochloris bilobata</name>
    <dbReference type="NCBI Taxonomy" id="381761"/>
    <lineage>
        <taxon>Eukaryota</taxon>
        <taxon>Viridiplantae</taxon>
        <taxon>Chlorophyta</taxon>
        <taxon>core chlorophytes</taxon>
        <taxon>Trebouxiophyceae</taxon>
        <taxon>Trebouxiophyceae incertae sedis</taxon>
        <taxon>Elliptochloris clade</taxon>
        <taxon>Elliptochloris</taxon>
    </lineage>
</organism>
<proteinExistence type="inferred from homology"/>
<feature type="compositionally biased region" description="Low complexity" evidence="7">
    <location>
        <begin position="469"/>
        <end position="481"/>
    </location>
</feature>
<dbReference type="GO" id="GO:0051996">
    <property type="term" value="F:squalene synthase [NAD(P)H] activity"/>
    <property type="evidence" value="ECO:0007669"/>
    <property type="project" value="UniProtKB-EC"/>
</dbReference>
<dbReference type="FunFam" id="1.10.600.10:FF:000023">
    <property type="entry name" value="Squalene synthase"/>
    <property type="match status" value="1"/>
</dbReference>
<dbReference type="Gene3D" id="1.10.600.10">
    <property type="entry name" value="Farnesyl Diphosphate Synthase"/>
    <property type="match status" value="2"/>
</dbReference>
<feature type="compositionally biased region" description="Low complexity" evidence="7">
    <location>
        <begin position="546"/>
        <end position="556"/>
    </location>
</feature>
<gene>
    <name evidence="8" type="ORF">WJX81_003825</name>
</gene>
<dbReference type="GO" id="GO:0005789">
    <property type="term" value="C:endoplasmic reticulum membrane"/>
    <property type="evidence" value="ECO:0007669"/>
    <property type="project" value="TreeGrafter"/>
</dbReference>
<dbReference type="AlphaFoldDB" id="A0AAW1QYY7"/>
<dbReference type="InterPro" id="IPR002060">
    <property type="entry name" value="Squ/phyt_synthse"/>
</dbReference>
<dbReference type="EC" id="2.5.1.21" evidence="3"/>
<dbReference type="GO" id="GO:0046872">
    <property type="term" value="F:metal ion binding"/>
    <property type="evidence" value="ECO:0007669"/>
    <property type="project" value="UniProtKB-KW"/>
</dbReference>
<evidence type="ECO:0000313" key="9">
    <source>
        <dbReference type="Proteomes" id="UP001445335"/>
    </source>
</evidence>
<feature type="region of interest" description="Disordered" evidence="7">
    <location>
        <begin position="718"/>
        <end position="754"/>
    </location>
</feature>
<dbReference type="Pfam" id="PF00494">
    <property type="entry name" value="SQS_PSY"/>
    <property type="match status" value="1"/>
</dbReference>
<evidence type="ECO:0000256" key="1">
    <source>
        <dbReference type="ARBA" id="ARBA00001946"/>
    </source>
</evidence>
<keyword evidence="4" id="KW-0808">Transferase</keyword>
<dbReference type="GO" id="GO:0045338">
    <property type="term" value="P:farnesyl diphosphate metabolic process"/>
    <property type="evidence" value="ECO:0007669"/>
    <property type="project" value="InterPro"/>
</dbReference>
<keyword evidence="9" id="KW-1185">Reference proteome</keyword>
<dbReference type="PROSITE" id="PS01045">
    <property type="entry name" value="SQUALEN_PHYTOEN_SYN_2"/>
    <property type="match status" value="1"/>
</dbReference>
<dbReference type="InterPro" id="IPR044844">
    <property type="entry name" value="Trans_IPPS_euk-type"/>
</dbReference>
<evidence type="ECO:0000256" key="6">
    <source>
        <dbReference type="ARBA" id="ARBA00022842"/>
    </source>
</evidence>
<dbReference type="SUPFAM" id="SSF48576">
    <property type="entry name" value="Terpenoid synthases"/>
    <property type="match status" value="1"/>
</dbReference>
<dbReference type="EMBL" id="JALJOU010000062">
    <property type="protein sequence ID" value="KAK9826815.1"/>
    <property type="molecule type" value="Genomic_DNA"/>
</dbReference>
<feature type="region of interest" description="Disordered" evidence="7">
    <location>
        <begin position="453"/>
        <end position="481"/>
    </location>
</feature>
<protein>
    <recommendedName>
        <fullName evidence="3">squalene synthase</fullName>
        <ecNumber evidence="3">2.5.1.21</ecNumber>
    </recommendedName>
</protein>
<evidence type="ECO:0000313" key="8">
    <source>
        <dbReference type="EMBL" id="KAK9826815.1"/>
    </source>
</evidence>
<dbReference type="GO" id="GO:0016126">
    <property type="term" value="P:sterol biosynthetic process"/>
    <property type="evidence" value="ECO:0007669"/>
    <property type="project" value="UniProtKB-ARBA"/>
</dbReference>
<feature type="region of interest" description="Disordered" evidence="7">
    <location>
        <begin position="521"/>
        <end position="556"/>
    </location>
</feature>
<feature type="region of interest" description="Disordered" evidence="7">
    <location>
        <begin position="399"/>
        <end position="434"/>
    </location>
</feature>
<dbReference type="Proteomes" id="UP001445335">
    <property type="component" value="Unassembled WGS sequence"/>
</dbReference>
<comment type="cofactor">
    <cofactor evidence="1">
        <name>Mg(2+)</name>
        <dbReference type="ChEBI" id="CHEBI:18420"/>
    </cofactor>
</comment>
<dbReference type="InterPro" id="IPR022227">
    <property type="entry name" value="DUF3754"/>
</dbReference>
<keyword evidence="5" id="KW-0479">Metal-binding</keyword>
<dbReference type="InterPro" id="IPR019845">
    <property type="entry name" value="Squalene/phytoene_synthase_CS"/>
</dbReference>
<reference evidence="8 9" key="1">
    <citation type="journal article" date="2024" name="Nat. Commun.">
        <title>Phylogenomics reveals the evolutionary origins of lichenization in chlorophyte algae.</title>
        <authorList>
            <person name="Puginier C."/>
            <person name="Libourel C."/>
            <person name="Otte J."/>
            <person name="Skaloud P."/>
            <person name="Haon M."/>
            <person name="Grisel S."/>
            <person name="Petersen M."/>
            <person name="Berrin J.G."/>
            <person name="Delaux P.M."/>
            <person name="Dal Grande F."/>
            <person name="Keller J."/>
        </authorList>
    </citation>
    <scope>NUCLEOTIDE SEQUENCE [LARGE SCALE GENOMIC DNA]</scope>
    <source>
        <strain evidence="8 9">SAG 245.80</strain>
    </source>
</reference>
<accession>A0AAW1QYY7</accession>
<evidence type="ECO:0000256" key="3">
    <source>
        <dbReference type="ARBA" id="ARBA00012373"/>
    </source>
</evidence>
<sequence>MGRLSQLIKHPDEVVPLFLMALAAQRAKQLPVDQSRAFCYDMLNRVSRSFAMVIQQLPLELRDAVAFHERIFDRSYKLKCGYGPYLDLMRMYPLVTDLFLRLKAPYQKVITDITRRMGAGMAEFLEKEVETVNDFDMYCHYVAGMVGIGLSKLFATSGLEAAEVADAEALANNMGLFLQKINIIRDYLEDITEEPAPRMFWPREVWGRYTERLDAFKQPAQRRVAVRCLNALVANALAHAPRCLEYMAQLREPNIFRFCAIPQVMAMGTLAMCFDNPCVFTGVVKMRRGETAKLMLRVNDMREVFAAFGHFAAQLAAKCEKAGDGEAEVAQVAARVRDIQAACAQGLRMPAGAIGGPRPRRFALSPSLRLLVLLAAALYATVEYQLVGEATLQTLRAANETLVEPPDAEEPRRRRRKPPKREEKDDPLPLPVGLPAEDAMTAAEAAQQALELGKDEGSGPRWPLFPTLSASAASPAQAQSADASRTLRSSLAGSFTDGDGVRVDGFVERVAAWVGKGSTVTPTAAAGERGATPDHAHQEAVDSQREGSVAGSEASESSMASIAVLGSEEGEVESSERPERLELDRRRAARALAAGAVDAGAADAADRAFLRLMLRLLSAAHYAQVSARDAAMSRSLNSDYLGQLLIQVDTARLDARLVAAATQGAALPDEARALLVFKRGYGQSRRAGRMLVAKLDYLQLLAVKGVLGWLGRQATRRIPSLRPPRPPRADDTQGPAATGRSSNGRAAVDAAVEASGKRPGEVPKRLTLAGGGLFMTLSNWGLLPQPGVLPLEDFNEVWRPAEAARLAPVYVERVSIREALSGPLLPSLAANVELVEPTFQELLVMYRQMPKRSWLARLRRRMGWPGSEERARAARRAPVMLRIFRDIPVPSWRIVFPEKLLQFRPLDGLRADLITVAGVAAFAAEAKYDSLLLDIISFVSACALATRIILGYRRMSQRFEQMASTMLADTTIAGQEAVVDYLAGAAALEQWAQASLALLLLRASPAPLAAEQLAAAVEALLEQRFQVRIRFDAEEALGELQRLGLLVREELAPDAGPRYLVLGYDAAFDRLNVHWDSLLLRRMGSILSTVQ</sequence>
<evidence type="ECO:0000256" key="7">
    <source>
        <dbReference type="SAM" id="MobiDB-lite"/>
    </source>
</evidence>
<feature type="compositionally biased region" description="Basic and acidic residues" evidence="7">
    <location>
        <begin position="531"/>
        <end position="545"/>
    </location>
</feature>
<dbReference type="InterPro" id="IPR006449">
    <property type="entry name" value="Squal_synth-like"/>
</dbReference>
<dbReference type="NCBIfam" id="TIGR01559">
    <property type="entry name" value="squal_synth"/>
    <property type="match status" value="1"/>
</dbReference>
<evidence type="ECO:0000256" key="4">
    <source>
        <dbReference type="ARBA" id="ARBA00022679"/>
    </source>
</evidence>
<comment type="similarity">
    <text evidence="2">Belongs to the phytoene/squalene synthase family.</text>
</comment>
<dbReference type="Pfam" id="PF12576">
    <property type="entry name" value="DUF3754"/>
    <property type="match status" value="1"/>
</dbReference>